<evidence type="ECO:0000256" key="1">
    <source>
        <dbReference type="ARBA" id="ARBA00004141"/>
    </source>
</evidence>
<evidence type="ECO:0000256" key="12">
    <source>
        <dbReference type="ARBA" id="ARBA00034430"/>
    </source>
</evidence>
<keyword evidence="15" id="KW-1185">Reference proteome</keyword>
<keyword evidence="7" id="KW-0630">Potassium</keyword>
<feature type="transmembrane region" description="Helical" evidence="13">
    <location>
        <begin position="50"/>
        <end position="66"/>
    </location>
</feature>
<evidence type="ECO:0000256" key="7">
    <source>
        <dbReference type="ARBA" id="ARBA00022958"/>
    </source>
</evidence>
<evidence type="ECO:0000256" key="2">
    <source>
        <dbReference type="ARBA" id="ARBA00006920"/>
    </source>
</evidence>
<organism evidence="14 15">
    <name type="scientific">Planktosalinus lacus</name>
    <dbReference type="NCBI Taxonomy" id="1526573"/>
    <lineage>
        <taxon>Bacteria</taxon>
        <taxon>Pseudomonadati</taxon>
        <taxon>Bacteroidota</taxon>
        <taxon>Flavobacteriia</taxon>
        <taxon>Flavobacteriales</taxon>
        <taxon>Flavobacteriaceae</taxon>
        <taxon>Planktosalinus</taxon>
    </lineage>
</organism>
<keyword evidence="4" id="KW-0633">Potassium transport</keyword>
<dbReference type="EMBL" id="BMGK01000014">
    <property type="protein sequence ID" value="GGE01306.1"/>
    <property type="molecule type" value="Genomic_DNA"/>
</dbReference>
<comment type="catalytic activity">
    <reaction evidence="12">
        <text>K(+)(in) = K(+)(out)</text>
        <dbReference type="Rhea" id="RHEA:29463"/>
        <dbReference type="ChEBI" id="CHEBI:29103"/>
    </reaction>
</comment>
<dbReference type="Pfam" id="PF06736">
    <property type="entry name" value="TMEM175"/>
    <property type="match status" value="1"/>
</dbReference>
<reference evidence="14" key="1">
    <citation type="journal article" date="2014" name="Int. J. Syst. Evol. Microbiol.">
        <title>Complete genome sequence of Corynebacterium casei LMG S-19264T (=DSM 44701T), isolated from a smear-ripened cheese.</title>
        <authorList>
            <consortium name="US DOE Joint Genome Institute (JGI-PGF)"/>
            <person name="Walter F."/>
            <person name="Albersmeier A."/>
            <person name="Kalinowski J."/>
            <person name="Ruckert C."/>
        </authorList>
    </citation>
    <scope>NUCLEOTIDE SEQUENCE</scope>
    <source>
        <strain evidence="14">CGMCC 1.12924</strain>
    </source>
</reference>
<protein>
    <recommendedName>
        <fullName evidence="16">DUF1211 domain-containing protein</fullName>
    </recommendedName>
</protein>
<name>A0A8J2YBW3_9FLAO</name>
<comment type="similarity">
    <text evidence="2">Belongs to the TMEM175 family.</text>
</comment>
<keyword evidence="9" id="KW-0406">Ion transport</keyword>
<keyword evidence="5 13" id="KW-0812">Transmembrane</keyword>
<evidence type="ECO:0000256" key="8">
    <source>
        <dbReference type="ARBA" id="ARBA00022989"/>
    </source>
</evidence>
<evidence type="ECO:0000256" key="11">
    <source>
        <dbReference type="ARBA" id="ARBA00023303"/>
    </source>
</evidence>
<keyword evidence="3" id="KW-0813">Transport</keyword>
<evidence type="ECO:0000256" key="10">
    <source>
        <dbReference type="ARBA" id="ARBA00023136"/>
    </source>
</evidence>
<comment type="caution">
    <text evidence="14">The sequence shown here is derived from an EMBL/GenBank/DDBJ whole genome shotgun (WGS) entry which is preliminary data.</text>
</comment>
<keyword evidence="6" id="KW-0631">Potassium channel</keyword>
<dbReference type="Proteomes" id="UP000652231">
    <property type="component" value="Unassembled WGS sequence"/>
</dbReference>
<evidence type="ECO:0000256" key="6">
    <source>
        <dbReference type="ARBA" id="ARBA00022826"/>
    </source>
</evidence>
<evidence type="ECO:0000256" key="9">
    <source>
        <dbReference type="ARBA" id="ARBA00023065"/>
    </source>
</evidence>
<dbReference type="GO" id="GO:0016020">
    <property type="term" value="C:membrane"/>
    <property type="evidence" value="ECO:0007669"/>
    <property type="project" value="UniProtKB-SubCell"/>
</dbReference>
<gene>
    <name evidence="14" type="ORF">GCM10011312_25990</name>
</gene>
<evidence type="ECO:0000256" key="3">
    <source>
        <dbReference type="ARBA" id="ARBA00022448"/>
    </source>
</evidence>
<feature type="transmembrane region" description="Helical" evidence="13">
    <location>
        <begin position="20"/>
        <end position="38"/>
    </location>
</feature>
<dbReference type="GO" id="GO:0015252">
    <property type="term" value="F:proton channel activity"/>
    <property type="evidence" value="ECO:0007669"/>
    <property type="project" value="InterPro"/>
</dbReference>
<evidence type="ECO:0000256" key="5">
    <source>
        <dbReference type="ARBA" id="ARBA00022692"/>
    </source>
</evidence>
<keyword evidence="11" id="KW-0407">Ion channel</keyword>
<keyword evidence="10 13" id="KW-0472">Membrane</keyword>
<feature type="transmembrane region" description="Helical" evidence="13">
    <location>
        <begin position="150"/>
        <end position="172"/>
    </location>
</feature>
<feature type="transmembrane region" description="Helical" evidence="13">
    <location>
        <begin position="193"/>
        <end position="212"/>
    </location>
</feature>
<sequence length="243" mass="28650">MNKNISTDGFKYRGIHGSRFETLTDIIFGFSITLLVISSEVPKTYVELQASMYSFFGFIFCALLLFSIWNEHKTFFLRYGLEDKKTILLNFLLVFVLLYYIYPMKYLFSYLGTVLFVKIKRSLGDHSDGLQLAVTNLKQADLEVEQWSDIMLRFGFGLLAIYFIFMLLYMNAKQRKSQLDLNRMEVYKTQTSIQEYLILVSITVLSILFVLMFKKDGFLYSSLIYLLIPIALFIHQRYRKKRL</sequence>
<evidence type="ECO:0000256" key="4">
    <source>
        <dbReference type="ARBA" id="ARBA00022538"/>
    </source>
</evidence>
<evidence type="ECO:0000256" key="13">
    <source>
        <dbReference type="SAM" id="Phobius"/>
    </source>
</evidence>
<accession>A0A8J2YBW3</accession>
<feature type="transmembrane region" description="Helical" evidence="13">
    <location>
        <begin position="86"/>
        <end position="102"/>
    </location>
</feature>
<dbReference type="InterPro" id="IPR010617">
    <property type="entry name" value="TMEM175-like"/>
</dbReference>
<proteinExistence type="inferred from homology"/>
<feature type="transmembrane region" description="Helical" evidence="13">
    <location>
        <begin position="218"/>
        <end position="235"/>
    </location>
</feature>
<comment type="subcellular location">
    <subcellularLocation>
        <location evidence="1">Membrane</location>
        <topology evidence="1">Multi-pass membrane protein</topology>
    </subcellularLocation>
</comment>
<keyword evidence="8 13" id="KW-1133">Transmembrane helix</keyword>
<dbReference type="GO" id="GO:0005267">
    <property type="term" value="F:potassium channel activity"/>
    <property type="evidence" value="ECO:0007669"/>
    <property type="project" value="UniProtKB-KW"/>
</dbReference>
<evidence type="ECO:0000313" key="15">
    <source>
        <dbReference type="Proteomes" id="UP000652231"/>
    </source>
</evidence>
<dbReference type="AlphaFoldDB" id="A0A8J2YBW3"/>
<reference evidence="14" key="2">
    <citation type="submission" date="2020-09" db="EMBL/GenBank/DDBJ databases">
        <authorList>
            <person name="Sun Q."/>
            <person name="Zhou Y."/>
        </authorList>
    </citation>
    <scope>NUCLEOTIDE SEQUENCE</scope>
    <source>
        <strain evidence="14">CGMCC 1.12924</strain>
    </source>
</reference>
<evidence type="ECO:0008006" key="16">
    <source>
        <dbReference type="Google" id="ProtNLM"/>
    </source>
</evidence>
<evidence type="ECO:0000313" key="14">
    <source>
        <dbReference type="EMBL" id="GGE01306.1"/>
    </source>
</evidence>
<dbReference type="RefSeq" id="WP_188443241.1">
    <property type="nucleotide sequence ID" value="NZ_BMGK01000014.1"/>
</dbReference>